<name>A0A6N2UQT8_9BACT</name>
<dbReference type="RefSeq" id="WP_102726889.1">
    <property type="nucleotide sequence ID" value="NZ_CACRSS010000016.1"/>
</dbReference>
<organism evidence="1">
    <name type="scientific">Akkermansia muciniphila</name>
    <dbReference type="NCBI Taxonomy" id="239935"/>
    <lineage>
        <taxon>Bacteria</taxon>
        <taxon>Pseudomonadati</taxon>
        <taxon>Verrucomicrobiota</taxon>
        <taxon>Verrucomicrobiia</taxon>
        <taxon>Verrucomicrobiales</taxon>
        <taxon>Akkermansiaceae</taxon>
        <taxon>Akkermansia</taxon>
    </lineage>
</organism>
<dbReference type="GeneID" id="84023412"/>
<sequence length="152" mass="16362">MITDTQWLLRAVTAELEQAGIAQCVTAPNVLTYEAALADLNQYPASVIFVLPGALNVSHDIEGGMPIKADISREVTLFISAAATGVPGGDMDTANHMTDRVLQKLMWNSLGQDGLVICKPRTAAPLSIVWEDAPGRAVWTMTVEVTSFETEF</sequence>
<evidence type="ECO:0008006" key="2">
    <source>
        <dbReference type="Google" id="ProtNLM"/>
    </source>
</evidence>
<proteinExistence type="predicted"/>
<protein>
    <recommendedName>
        <fullName evidence="2">DUF3168 domain-containing protein</fullName>
    </recommendedName>
</protein>
<dbReference type="AlphaFoldDB" id="A0A6N2UQT8"/>
<gene>
    <name evidence="1" type="ORF">AMLFYP55_00945</name>
</gene>
<evidence type="ECO:0000313" key="1">
    <source>
        <dbReference type="EMBL" id="VYT17506.1"/>
    </source>
</evidence>
<reference evidence="1" key="1">
    <citation type="submission" date="2019-11" db="EMBL/GenBank/DDBJ databases">
        <authorList>
            <person name="Feng L."/>
        </authorList>
    </citation>
    <scope>NUCLEOTIDE SEQUENCE</scope>
    <source>
        <strain evidence="1">AMuciniphilaLFYP55</strain>
    </source>
</reference>
<dbReference type="EMBL" id="CACRSS010000016">
    <property type="protein sequence ID" value="VYT17506.1"/>
    <property type="molecule type" value="Genomic_DNA"/>
</dbReference>
<accession>A0A6N2UQT8</accession>